<accession>A0A6J5KUD2</accession>
<evidence type="ECO:0000313" key="1">
    <source>
        <dbReference type="EMBL" id="CAB4124746.1"/>
    </source>
</evidence>
<sequence>MSKEKKWEKILSDTYVSTNLSLSEEEATAKLVEAQFAIKQINQEKEDDTQLASAREIVKELGAGYSAASKHEKAKVEFLLEVIEGRRYAKAGVK</sequence>
<proteinExistence type="predicted"/>
<organism evidence="1">
    <name type="scientific">uncultured Caudovirales phage</name>
    <dbReference type="NCBI Taxonomy" id="2100421"/>
    <lineage>
        <taxon>Viruses</taxon>
        <taxon>Duplodnaviria</taxon>
        <taxon>Heunggongvirae</taxon>
        <taxon>Uroviricota</taxon>
        <taxon>Caudoviricetes</taxon>
        <taxon>Peduoviridae</taxon>
        <taxon>Maltschvirus</taxon>
        <taxon>Maltschvirus maltsch</taxon>
    </lineage>
</organism>
<gene>
    <name evidence="1" type="ORF">UFOVP53_27</name>
</gene>
<protein>
    <submittedName>
        <fullName evidence="1">Uncharacterized protein</fullName>
    </submittedName>
</protein>
<name>A0A6J5KUD2_9CAUD</name>
<dbReference type="EMBL" id="LR796189">
    <property type="protein sequence ID" value="CAB4124746.1"/>
    <property type="molecule type" value="Genomic_DNA"/>
</dbReference>
<reference evidence="1" key="1">
    <citation type="submission" date="2020-04" db="EMBL/GenBank/DDBJ databases">
        <authorList>
            <person name="Chiriac C."/>
            <person name="Salcher M."/>
            <person name="Ghai R."/>
            <person name="Kavagutti S V."/>
        </authorList>
    </citation>
    <scope>NUCLEOTIDE SEQUENCE</scope>
</reference>